<accession>A0ABD0YSM4</accession>
<evidence type="ECO:0000256" key="2">
    <source>
        <dbReference type="SAM" id="SignalP"/>
    </source>
</evidence>
<protein>
    <submittedName>
        <fullName evidence="3">Uncharacterized protein</fullName>
    </submittedName>
</protein>
<gene>
    <name evidence="3" type="ORF">AAG570_009056</name>
</gene>
<keyword evidence="2" id="KW-0732">Signal</keyword>
<feature type="transmembrane region" description="Helical" evidence="1">
    <location>
        <begin position="108"/>
        <end position="126"/>
    </location>
</feature>
<keyword evidence="1" id="KW-1133">Transmembrane helix</keyword>
<reference evidence="3 4" key="1">
    <citation type="submission" date="2024-07" db="EMBL/GenBank/DDBJ databases">
        <title>Chromosome-level genome assembly of the water stick insect Ranatra chinensis (Heteroptera: Nepidae).</title>
        <authorList>
            <person name="Liu X."/>
        </authorList>
    </citation>
    <scope>NUCLEOTIDE SEQUENCE [LARGE SCALE GENOMIC DNA]</scope>
    <source>
        <strain evidence="3">Cailab_2021Rc</strain>
        <tissue evidence="3">Muscle</tissue>
    </source>
</reference>
<keyword evidence="4" id="KW-1185">Reference proteome</keyword>
<proteinExistence type="predicted"/>
<keyword evidence="1" id="KW-0472">Membrane</keyword>
<feature type="signal peptide" evidence="2">
    <location>
        <begin position="1"/>
        <end position="22"/>
    </location>
</feature>
<keyword evidence="1" id="KW-0812">Transmembrane</keyword>
<evidence type="ECO:0000313" key="4">
    <source>
        <dbReference type="Proteomes" id="UP001558652"/>
    </source>
</evidence>
<name>A0ABD0YSM4_9HEMI</name>
<comment type="caution">
    <text evidence="3">The sequence shown here is derived from an EMBL/GenBank/DDBJ whole genome shotgun (WGS) entry which is preliminary data.</text>
</comment>
<feature type="chain" id="PRO_5044775148" evidence="2">
    <location>
        <begin position="23"/>
        <end position="158"/>
    </location>
</feature>
<sequence>MAMSRALLLALVLVGLIAVGLAFDSRPYENKHTKPFNPPMPTSPPWKHSKCNRGRNVYFGAENMGKRFRNLPAETISNYIGRMIAAGFNSPGKHTTLDPAVEIMYSRILWMVFLVAMLVCASSGFGPNDRSDHFGRAKPNTLPPNRPVYKEVLHPLLI</sequence>
<dbReference type="Proteomes" id="UP001558652">
    <property type="component" value="Unassembled WGS sequence"/>
</dbReference>
<organism evidence="3 4">
    <name type="scientific">Ranatra chinensis</name>
    <dbReference type="NCBI Taxonomy" id="642074"/>
    <lineage>
        <taxon>Eukaryota</taxon>
        <taxon>Metazoa</taxon>
        <taxon>Ecdysozoa</taxon>
        <taxon>Arthropoda</taxon>
        <taxon>Hexapoda</taxon>
        <taxon>Insecta</taxon>
        <taxon>Pterygota</taxon>
        <taxon>Neoptera</taxon>
        <taxon>Paraneoptera</taxon>
        <taxon>Hemiptera</taxon>
        <taxon>Heteroptera</taxon>
        <taxon>Panheteroptera</taxon>
        <taxon>Nepomorpha</taxon>
        <taxon>Nepidae</taxon>
        <taxon>Ranatrinae</taxon>
        <taxon>Ranatra</taxon>
    </lineage>
</organism>
<evidence type="ECO:0000256" key="1">
    <source>
        <dbReference type="SAM" id="Phobius"/>
    </source>
</evidence>
<dbReference type="EMBL" id="JBFDAA010000003">
    <property type="protein sequence ID" value="KAL1138995.1"/>
    <property type="molecule type" value="Genomic_DNA"/>
</dbReference>
<evidence type="ECO:0000313" key="3">
    <source>
        <dbReference type="EMBL" id="KAL1138995.1"/>
    </source>
</evidence>
<dbReference type="AlphaFoldDB" id="A0ABD0YSM4"/>